<gene>
    <name evidence="1" type="ORF">H9848_07335</name>
</gene>
<reference evidence="1" key="2">
    <citation type="submission" date="2021-04" db="EMBL/GenBank/DDBJ databases">
        <authorList>
            <person name="Gilroy R."/>
        </authorList>
    </citation>
    <scope>NUCLEOTIDE SEQUENCE</scope>
    <source>
        <strain evidence="1">ChiHecec2B26-12326</strain>
    </source>
</reference>
<proteinExistence type="predicted"/>
<name>A0A9D1XRQ6_9BACT</name>
<organism evidence="1 2">
    <name type="scientific">Candidatus Parabacteroides intestinigallinarum</name>
    <dbReference type="NCBI Taxonomy" id="2838722"/>
    <lineage>
        <taxon>Bacteria</taxon>
        <taxon>Pseudomonadati</taxon>
        <taxon>Bacteroidota</taxon>
        <taxon>Bacteroidia</taxon>
        <taxon>Bacteroidales</taxon>
        <taxon>Tannerellaceae</taxon>
        <taxon>Parabacteroides</taxon>
    </lineage>
</organism>
<reference evidence="1" key="1">
    <citation type="journal article" date="2021" name="PeerJ">
        <title>Extensive microbial diversity within the chicken gut microbiome revealed by metagenomics and culture.</title>
        <authorList>
            <person name="Gilroy R."/>
            <person name="Ravi A."/>
            <person name="Getino M."/>
            <person name="Pursley I."/>
            <person name="Horton D.L."/>
            <person name="Alikhan N.F."/>
            <person name="Baker D."/>
            <person name="Gharbi K."/>
            <person name="Hall N."/>
            <person name="Watson M."/>
            <person name="Adriaenssens E.M."/>
            <person name="Foster-Nyarko E."/>
            <person name="Jarju S."/>
            <person name="Secka A."/>
            <person name="Antonio M."/>
            <person name="Oren A."/>
            <person name="Chaudhuri R.R."/>
            <person name="La Ragione R."/>
            <person name="Hildebrand F."/>
            <person name="Pallen M.J."/>
        </authorList>
    </citation>
    <scope>NUCLEOTIDE SEQUENCE</scope>
    <source>
        <strain evidence="1">ChiHecec2B26-12326</strain>
    </source>
</reference>
<comment type="caution">
    <text evidence="1">The sequence shown here is derived from an EMBL/GenBank/DDBJ whole genome shotgun (WGS) entry which is preliminary data.</text>
</comment>
<dbReference type="EMBL" id="DXEN01000055">
    <property type="protein sequence ID" value="HIX86403.1"/>
    <property type="molecule type" value="Genomic_DNA"/>
</dbReference>
<dbReference type="AlphaFoldDB" id="A0A9D1XRQ6"/>
<evidence type="ECO:0000313" key="1">
    <source>
        <dbReference type="EMBL" id="HIX86403.1"/>
    </source>
</evidence>
<sequence length="327" mass="37105">MILNGEEIINIGSLRIPGVFDFASFWRQREEFRALIRQGGALNNAFYDNEAERELLQIVDKWLDNSQIGMNYLVEDGKLCKRGNLLQKENVPIADLGEVLTRKYDRLHARSTDPRFAGKSYHRMECGLIALYRLLGDDLIQAFDVDACLNIIAPELGTNAGFCLLCGQDTSFPQLQEITYPLAPKVIVNASNHPIRIRVDAGDAVELLPEECVVGVFHEEACHCLLPQTGENERVQLSIRYNWAQGRMSLSILDKRTGSEEEVKDVISFYIDEYGYAYVTKEGKVVIPESERFNMYPLKSAYRFHSDDSIIAVYMDGPIFEFIVSSD</sequence>
<accession>A0A9D1XRQ6</accession>
<evidence type="ECO:0000313" key="2">
    <source>
        <dbReference type="Proteomes" id="UP000823847"/>
    </source>
</evidence>
<dbReference type="Proteomes" id="UP000823847">
    <property type="component" value="Unassembled WGS sequence"/>
</dbReference>
<protein>
    <submittedName>
        <fullName evidence="1">Uncharacterized protein</fullName>
    </submittedName>
</protein>